<name>F0WF45_9STRA</name>
<protein>
    <submittedName>
        <fullName evidence="1">AlNc14C80G5239 protein</fullName>
    </submittedName>
</protein>
<sequence>MVAYRVFEISFSSGNLEAIQNDFRGPLVCIGHDNDPFHVDGSNRRLFDQGSKTPTGSAVSVIYCTFTAAQSRTCGTCATSTSQTRTRATASEDKPERPTLADLIKSKESLRKDKAREKSQYRVELPKPKASDIKAIVQLYADGGDVDWSVLDAKLEAARPLQKSMATLTIISETGQALARSPNGQILTSFIKDYVNPAFANLLDSKYIAQASKCLEGIFE</sequence>
<reference evidence="1" key="2">
    <citation type="submission" date="2011-02" db="EMBL/GenBank/DDBJ databases">
        <authorList>
            <person name="MacLean D."/>
        </authorList>
    </citation>
    <scope>NUCLEOTIDE SEQUENCE</scope>
</reference>
<dbReference type="EMBL" id="FR824125">
    <property type="protein sequence ID" value="CCA19827.1"/>
    <property type="molecule type" value="Genomic_DNA"/>
</dbReference>
<reference evidence="1" key="1">
    <citation type="journal article" date="2011" name="PLoS Biol.">
        <title>Gene gain and loss during evolution of obligate parasitism in the white rust pathogen of Arabidopsis thaliana.</title>
        <authorList>
            <person name="Kemen E."/>
            <person name="Gardiner A."/>
            <person name="Schultz-Larsen T."/>
            <person name="Kemen A.C."/>
            <person name="Balmuth A.L."/>
            <person name="Robert-Seilaniantz A."/>
            <person name="Bailey K."/>
            <person name="Holub E."/>
            <person name="Studholme D.J."/>
            <person name="Maclean D."/>
            <person name="Jones J.D."/>
        </authorList>
    </citation>
    <scope>NUCLEOTIDE SEQUENCE</scope>
</reference>
<accession>F0WF45</accession>
<gene>
    <name evidence="1" type="primary">AlNc14C80G5239</name>
    <name evidence="1" type="ORF">ALNC14_059700</name>
</gene>
<dbReference type="AlphaFoldDB" id="F0WF45"/>
<dbReference type="HOGENOM" id="CLU_039573_1_1_1"/>
<proteinExistence type="predicted"/>
<evidence type="ECO:0000313" key="1">
    <source>
        <dbReference type="EMBL" id="CCA19827.1"/>
    </source>
</evidence>
<organism evidence="1">
    <name type="scientific">Albugo laibachii Nc14</name>
    <dbReference type="NCBI Taxonomy" id="890382"/>
    <lineage>
        <taxon>Eukaryota</taxon>
        <taxon>Sar</taxon>
        <taxon>Stramenopiles</taxon>
        <taxon>Oomycota</taxon>
        <taxon>Peronosporomycetes</taxon>
        <taxon>Albuginales</taxon>
        <taxon>Albuginaceae</taxon>
        <taxon>Albugo</taxon>
    </lineage>
</organism>